<keyword evidence="1" id="KW-0812">Transmembrane</keyword>
<keyword evidence="1" id="KW-0472">Membrane</keyword>
<organism evidence="2 3">
    <name type="scientific">Mycolicibacter heraklionensis</name>
    <dbReference type="NCBI Taxonomy" id="512402"/>
    <lineage>
        <taxon>Bacteria</taxon>
        <taxon>Bacillati</taxon>
        <taxon>Actinomycetota</taxon>
        <taxon>Actinomycetes</taxon>
        <taxon>Mycobacteriales</taxon>
        <taxon>Mycobacteriaceae</taxon>
        <taxon>Mycolicibacter</taxon>
    </lineage>
</organism>
<proteinExistence type="predicted"/>
<keyword evidence="1" id="KW-1133">Transmembrane helix</keyword>
<sequence length="160" mass="16533">MTPPPWPTPPAAQSPRRSTAIFAALAALLSVAALIVATVALTRTASGLNHTTATQRAAAQATLCERYKLAAHAMHIETSDPSGEAALARVALTNGALMLDVAAEDPALDAERRDAARALASSYQTTAALGTTGMATRDQYLASVDDMNAKDRVMAALCGE</sequence>
<protein>
    <submittedName>
        <fullName evidence="2">Uncharacterized protein</fullName>
    </submittedName>
</protein>
<evidence type="ECO:0000313" key="2">
    <source>
        <dbReference type="EMBL" id="KLO27243.1"/>
    </source>
</evidence>
<keyword evidence="3" id="KW-1185">Reference proteome</keyword>
<comment type="caution">
    <text evidence="2">The sequence shown here is derived from an EMBL/GenBank/DDBJ whole genome shotgun (WGS) entry which is preliminary data.</text>
</comment>
<dbReference type="Proteomes" id="UP000036464">
    <property type="component" value="Unassembled WGS sequence"/>
</dbReference>
<reference evidence="2 3" key="1">
    <citation type="submission" date="2015-05" db="EMBL/GenBank/DDBJ databases">
        <title>Genome sequence of Mycobacterium heraklionense Davo strain.</title>
        <authorList>
            <person name="Greninger A.L."/>
            <person name="Cunningham G."/>
            <person name="Miller S."/>
        </authorList>
    </citation>
    <scope>NUCLEOTIDE SEQUENCE [LARGE SCALE GENOMIC DNA]</scope>
    <source>
        <strain evidence="2 3">Davo</strain>
    </source>
</reference>
<name>A0ABR5FCD0_9MYCO</name>
<dbReference type="EMBL" id="LDPO01000015">
    <property type="protein sequence ID" value="KLO27243.1"/>
    <property type="molecule type" value="Genomic_DNA"/>
</dbReference>
<evidence type="ECO:0000256" key="1">
    <source>
        <dbReference type="SAM" id="Phobius"/>
    </source>
</evidence>
<accession>A0ABR5FCD0</accession>
<evidence type="ECO:0000313" key="3">
    <source>
        <dbReference type="Proteomes" id="UP000036464"/>
    </source>
</evidence>
<feature type="transmembrane region" description="Helical" evidence="1">
    <location>
        <begin position="20"/>
        <end position="41"/>
    </location>
</feature>
<gene>
    <name evidence="2" type="ORF">ABW16_16715</name>
</gene>